<sequence length="145" mass="15657">MRRRQLNSLRISFVVLGFLLCFKASATALTLGGAELRQETQPQPLMARNVRQQQPQGGHQHGARSSQPFNALLTSVGQLADSPLRHGGHLALTASKAGSRKRLARAADDGGMGFGDIFQAIIQFLVTSIDAFLKLFATKAGDEEK</sequence>
<keyword evidence="2" id="KW-1185">Reference proteome</keyword>
<reference evidence="3" key="1">
    <citation type="submission" date="2025-08" db="UniProtKB">
        <authorList>
            <consortium name="RefSeq"/>
        </authorList>
    </citation>
    <scope>IDENTIFICATION</scope>
    <source>
        <tissue evidence="3">Adult</tissue>
    </source>
</reference>
<dbReference type="Proteomes" id="UP001652620">
    <property type="component" value="Chromosome 4"/>
</dbReference>
<organism evidence="2 3">
    <name type="scientific">Bactrocera dorsalis</name>
    <name type="common">Oriental fruit fly</name>
    <name type="synonym">Dacus dorsalis</name>
    <dbReference type="NCBI Taxonomy" id="27457"/>
    <lineage>
        <taxon>Eukaryota</taxon>
        <taxon>Metazoa</taxon>
        <taxon>Ecdysozoa</taxon>
        <taxon>Arthropoda</taxon>
        <taxon>Hexapoda</taxon>
        <taxon>Insecta</taxon>
        <taxon>Pterygota</taxon>
        <taxon>Neoptera</taxon>
        <taxon>Endopterygota</taxon>
        <taxon>Diptera</taxon>
        <taxon>Brachycera</taxon>
        <taxon>Muscomorpha</taxon>
        <taxon>Tephritoidea</taxon>
        <taxon>Tephritidae</taxon>
        <taxon>Bactrocera</taxon>
        <taxon>Bactrocera</taxon>
    </lineage>
</organism>
<protein>
    <submittedName>
        <fullName evidence="3">Uncharacterized protein LOC105226976</fullName>
    </submittedName>
</protein>
<feature type="signal peptide" evidence="1">
    <location>
        <begin position="1"/>
        <end position="28"/>
    </location>
</feature>
<dbReference type="GeneID" id="105226976"/>
<keyword evidence="1" id="KW-0732">Signal</keyword>
<dbReference type="KEGG" id="bdr:105226976"/>
<accession>A0A6I9V0D2</accession>
<dbReference type="AlphaFoldDB" id="A0A6I9V0D2"/>
<dbReference type="OrthoDB" id="7965789at2759"/>
<gene>
    <name evidence="3" type="primary">LOC105226976</name>
</gene>
<evidence type="ECO:0000313" key="2">
    <source>
        <dbReference type="Proteomes" id="UP001652620"/>
    </source>
</evidence>
<name>A0A6I9V0D2_BACDO</name>
<evidence type="ECO:0000313" key="3">
    <source>
        <dbReference type="RefSeq" id="XP_011204421.2"/>
    </source>
</evidence>
<proteinExistence type="predicted"/>
<dbReference type="InParanoid" id="A0A6I9V0D2"/>
<dbReference type="RefSeq" id="XP_011204421.2">
    <property type="nucleotide sequence ID" value="XM_011206119.3"/>
</dbReference>
<feature type="chain" id="PRO_5047119736" evidence="1">
    <location>
        <begin position="29"/>
        <end position="145"/>
    </location>
</feature>
<evidence type="ECO:0000256" key="1">
    <source>
        <dbReference type="SAM" id="SignalP"/>
    </source>
</evidence>